<evidence type="ECO:0000313" key="3">
    <source>
        <dbReference type="WBParaSite" id="PDA_v2.g24894.t1"/>
    </source>
</evidence>
<proteinExistence type="predicted"/>
<evidence type="ECO:0000256" key="1">
    <source>
        <dbReference type="SAM" id="MobiDB-lite"/>
    </source>
</evidence>
<feature type="compositionally biased region" description="Basic residues" evidence="1">
    <location>
        <begin position="120"/>
        <end position="130"/>
    </location>
</feature>
<feature type="compositionally biased region" description="Low complexity" evidence="1">
    <location>
        <begin position="99"/>
        <end position="118"/>
    </location>
</feature>
<dbReference type="AlphaFoldDB" id="A0A914Q791"/>
<accession>A0A914Q791</accession>
<reference evidence="3" key="1">
    <citation type="submission" date="2022-11" db="UniProtKB">
        <authorList>
            <consortium name="WormBaseParasite"/>
        </authorList>
    </citation>
    <scope>IDENTIFICATION</scope>
</reference>
<dbReference type="WBParaSite" id="PDA_v2.g24894.t1">
    <property type="protein sequence ID" value="PDA_v2.g24894.t1"/>
    <property type="gene ID" value="PDA_v2.g24894"/>
</dbReference>
<feature type="compositionally biased region" description="Polar residues" evidence="1">
    <location>
        <begin position="10"/>
        <end position="19"/>
    </location>
</feature>
<dbReference type="Proteomes" id="UP000887578">
    <property type="component" value="Unplaced"/>
</dbReference>
<organism evidence="2 3">
    <name type="scientific">Panagrolaimus davidi</name>
    <dbReference type="NCBI Taxonomy" id="227884"/>
    <lineage>
        <taxon>Eukaryota</taxon>
        <taxon>Metazoa</taxon>
        <taxon>Ecdysozoa</taxon>
        <taxon>Nematoda</taxon>
        <taxon>Chromadorea</taxon>
        <taxon>Rhabditida</taxon>
        <taxon>Tylenchina</taxon>
        <taxon>Panagrolaimomorpha</taxon>
        <taxon>Panagrolaimoidea</taxon>
        <taxon>Panagrolaimidae</taxon>
        <taxon>Panagrolaimus</taxon>
    </lineage>
</organism>
<sequence>MALINKFVSHPSSGLSNDPRSGCSSGCGGESNDPRSSPTFEGERAPQSGCALCDEYGNPKPPPPIEGGGCVQCGGVGGNDGSTDNISSDFERLPLDRINSSPDSDSSGFPNPSGSSNFYRNRKRFNIRRY</sequence>
<protein>
    <submittedName>
        <fullName evidence="3">Uncharacterized protein</fullName>
    </submittedName>
</protein>
<name>A0A914Q791_9BILA</name>
<feature type="region of interest" description="Disordered" evidence="1">
    <location>
        <begin position="64"/>
        <end position="130"/>
    </location>
</feature>
<evidence type="ECO:0000313" key="2">
    <source>
        <dbReference type="Proteomes" id="UP000887578"/>
    </source>
</evidence>
<feature type="region of interest" description="Disordered" evidence="1">
    <location>
        <begin position="1"/>
        <end position="48"/>
    </location>
</feature>
<keyword evidence="2" id="KW-1185">Reference proteome</keyword>
<feature type="compositionally biased region" description="Gly residues" evidence="1">
    <location>
        <begin position="66"/>
        <end position="80"/>
    </location>
</feature>